<reference evidence="1 2" key="1">
    <citation type="submission" date="2018-03" db="EMBL/GenBank/DDBJ databases">
        <title>Genomic Encyclopedia of Archaeal and Bacterial Type Strains, Phase II (KMG-II): from individual species to whole genera.</title>
        <authorList>
            <person name="Goeker M."/>
        </authorList>
    </citation>
    <scope>NUCLEOTIDE SEQUENCE [LARGE SCALE GENOMIC DNA]</scope>
    <source>
        <strain evidence="1 2">DSM 100065</strain>
    </source>
</reference>
<protein>
    <submittedName>
        <fullName evidence="1">Uncharacterized protein</fullName>
    </submittedName>
</protein>
<proteinExistence type="predicted"/>
<dbReference type="OrthoDB" id="4748714at2"/>
<sequence>MTSVADGVRSRDRTRYDKAHAQAIRVDFTEIVKFLSESLGPKLTAFIAGVDTKTVHRWINSDGQRPREAYEQRLRAAFQIFQLLQAVESPPTVRAWFMGMNPQLDDASPAEALAEDRKRDVMAAARAFVQGG</sequence>
<name>A0A2T0ZTI1_9ACTN</name>
<dbReference type="Proteomes" id="UP000237752">
    <property type="component" value="Unassembled WGS sequence"/>
</dbReference>
<dbReference type="RefSeq" id="WP_106350390.1">
    <property type="nucleotide sequence ID" value="NZ_PVUE01000018.1"/>
</dbReference>
<dbReference type="AlphaFoldDB" id="A0A2T0ZTI1"/>
<keyword evidence="2" id="KW-1185">Reference proteome</keyword>
<evidence type="ECO:0000313" key="2">
    <source>
        <dbReference type="Proteomes" id="UP000237752"/>
    </source>
</evidence>
<gene>
    <name evidence="1" type="ORF">CLV47_11826</name>
</gene>
<evidence type="ECO:0000313" key="1">
    <source>
        <dbReference type="EMBL" id="PRZ39662.1"/>
    </source>
</evidence>
<accession>A0A2T0ZTI1</accession>
<dbReference type="EMBL" id="PVUE01000018">
    <property type="protein sequence ID" value="PRZ39662.1"/>
    <property type="molecule type" value="Genomic_DNA"/>
</dbReference>
<organism evidence="1 2">
    <name type="scientific">Antricoccus suffuscus</name>
    <dbReference type="NCBI Taxonomy" id="1629062"/>
    <lineage>
        <taxon>Bacteria</taxon>
        <taxon>Bacillati</taxon>
        <taxon>Actinomycetota</taxon>
        <taxon>Actinomycetes</taxon>
        <taxon>Geodermatophilales</taxon>
        <taxon>Antricoccaceae</taxon>
        <taxon>Antricoccus</taxon>
    </lineage>
</organism>
<comment type="caution">
    <text evidence="1">The sequence shown here is derived from an EMBL/GenBank/DDBJ whole genome shotgun (WGS) entry which is preliminary data.</text>
</comment>